<evidence type="ECO:0000313" key="3">
    <source>
        <dbReference type="EMBL" id="QDA58489.1"/>
    </source>
</evidence>
<reference evidence="3 4" key="1">
    <citation type="submission" date="2019-06" db="EMBL/GenBank/DDBJ databases">
        <title>Thermomonas aquatica sp. nov., isolated from an industrial wastewater treatment plant.</title>
        <authorList>
            <person name="Jeon J.H."/>
            <person name="Park D.-S."/>
        </authorList>
    </citation>
    <scope>NUCLEOTIDE SEQUENCE [LARGE SCALE GENOMIC DNA]</scope>
    <source>
        <strain evidence="3 4">SY21</strain>
    </source>
</reference>
<gene>
    <name evidence="3" type="ORF">FHQ07_07825</name>
</gene>
<feature type="transmembrane region" description="Helical" evidence="1">
    <location>
        <begin position="37"/>
        <end position="55"/>
    </location>
</feature>
<organism evidence="3 4">
    <name type="scientific">Thermomonas aquatica</name>
    <dbReference type="NCBI Taxonomy" id="2202149"/>
    <lineage>
        <taxon>Bacteria</taxon>
        <taxon>Pseudomonadati</taxon>
        <taxon>Pseudomonadota</taxon>
        <taxon>Gammaproteobacteria</taxon>
        <taxon>Lysobacterales</taxon>
        <taxon>Lysobacteraceae</taxon>
        <taxon>Thermomonas</taxon>
    </lineage>
</organism>
<evidence type="ECO:0000259" key="2">
    <source>
        <dbReference type="Pfam" id="PF03703"/>
    </source>
</evidence>
<keyword evidence="1" id="KW-0472">Membrane</keyword>
<dbReference type="PANTHER" id="PTHR34473">
    <property type="entry name" value="UPF0699 TRANSMEMBRANE PROTEIN YDBS"/>
    <property type="match status" value="1"/>
</dbReference>
<sequence length="147" mass="15886">MRLHAGTTALWCGLLPPLGLAVPVYVADGPGPLQKAAAVAALALLAAGIGAYFGARLRHQRWKLDAEGLWLRTGRLWQRETRVPASRVQHVDLKHGPLERRFKLATLVVHTAAVHLSGITVRGLDDADAQRLRDALARQLDDAGDAL</sequence>
<protein>
    <recommendedName>
        <fullName evidence="2">YdbS-like PH domain-containing protein</fullName>
    </recommendedName>
</protein>
<feature type="domain" description="YdbS-like PH" evidence="2">
    <location>
        <begin position="58"/>
        <end position="135"/>
    </location>
</feature>
<name>A0A5B7ZUL7_9GAMM</name>
<dbReference type="Proteomes" id="UP000308149">
    <property type="component" value="Chromosome"/>
</dbReference>
<keyword evidence="1" id="KW-1133">Transmembrane helix</keyword>
<keyword evidence="1" id="KW-0812">Transmembrane</keyword>
<accession>A0A5B7ZUL7</accession>
<dbReference type="InterPro" id="IPR005182">
    <property type="entry name" value="YdbS-like_PH"/>
</dbReference>
<dbReference type="PANTHER" id="PTHR34473:SF3">
    <property type="entry name" value="TRANSMEMBRANE PROTEIN-RELATED"/>
    <property type="match status" value="1"/>
</dbReference>
<keyword evidence="4" id="KW-1185">Reference proteome</keyword>
<dbReference type="AlphaFoldDB" id="A0A5B7ZUL7"/>
<dbReference type="OrthoDB" id="1750577at2"/>
<evidence type="ECO:0000256" key="1">
    <source>
        <dbReference type="SAM" id="Phobius"/>
    </source>
</evidence>
<evidence type="ECO:0000313" key="4">
    <source>
        <dbReference type="Proteomes" id="UP000308149"/>
    </source>
</evidence>
<dbReference type="EMBL" id="CP040871">
    <property type="protein sequence ID" value="QDA58489.1"/>
    <property type="molecule type" value="Genomic_DNA"/>
</dbReference>
<dbReference type="Pfam" id="PF03703">
    <property type="entry name" value="bPH_2"/>
    <property type="match status" value="1"/>
</dbReference>
<proteinExistence type="predicted"/>
<dbReference type="KEGG" id="thes:FHQ07_07825"/>